<dbReference type="RefSeq" id="WP_009134892.1">
    <property type="nucleotide sequence ID" value="NZ_CP102250.1"/>
</dbReference>
<accession>G5H900</accession>
<dbReference type="PATRIC" id="fig|742725.3.peg.2174"/>
<gene>
    <name evidence="1" type="ORF">HMPREF9450_02086</name>
</gene>
<dbReference type="HOGENOM" id="CLU_2476490_0_0_10"/>
<dbReference type="GeneID" id="92814892"/>
<evidence type="ECO:0000313" key="2">
    <source>
        <dbReference type="Proteomes" id="UP000006008"/>
    </source>
</evidence>
<comment type="caution">
    <text evidence="1">The sequence shown here is derived from an EMBL/GenBank/DDBJ whole genome shotgun (WGS) entry which is preliminary data.</text>
</comment>
<sequence length="87" mass="10026">MKSKRAEEFINGHIKIGNLQFTAADIEYCVMLAEQDAEEEIEALKARAVCAFDSLDFTEFMTAECVQDFDNVKFRLRGLFIQKLNKQ</sequence>
<proteinExistence type="predicted"/>
<reference evidence="1 2" key="1">
    <citation type="submission" date="2011-08" db="EMBL/GenBank/DDBJ databases">
        <title>The Genome Sequence of Alistipes indistinctus YIT 12060.</title>
        <authorList>
            <consortium name="The Broad Institute Genome Sequencing Platform"/>
            <person name="Earl A."/>
            <person name="Ward D."/>
            <person name="Feldgarden M."/>
            <person name="Gevers D."/>
            <person name="Morotomi M."/>
            <person name="Young S.K."/>
            <person name="Zeng Q."/>
            <person name="Gargeya S."/>
            <person name="Fitzgerald M."/>
            <person name="Haas B."/>
            <person name="Abouelleil A."/>
            <person name="Alvarado L."/>
            <person name="Arachchi H.M."/>
            <person name="Berlin A."/>
            <person name="Brown A."/>
            <person name="Chapman S.B."/>
            <person name="Chen Z."/>
            <person name="Dunbar C."/>
            <person name="Freedman E."/>
            <person name="Gearin G."/>
            <person name="Gellesch M."/>
            <person name="Goldberg J."/>
            <person name="Griggs A."/>
            <person name="Gujja S."/>
            <person name="Heiman D."/>
            <person name="Howarth C."/>
            <person name="Larson L."/>
            <person name="Lui A."/>
            <person name="MacDonald P.J.P."/>
            <person name="Montmayeur A."/>
            <person name="Murphy C."/>
            <person name="Neiman D."/>
            <person name="Pearson M."/>
            <person name="Priest M."/>
            <person name="Roberts A."/>
            <person name="Saif S."/>
            <person name="Shea T."/>
            <person name="Shenoy N."/>
            <person name="Sisk P."/>
            <person name="Stolte C."/>
            <person name="Sykes S."/>
            <person name="Wortman J."/>
            <person name="Nusbaum C."/>
            <person name="Birren B."/>
        </authorList>
    </citation>
    <scope>NUCLEOTIDE SEQUENCE [LARGE SCALE GENOMIC DNA]</scope>
    <source>
        <strain evidence="1 2">YIT 12060</strain>
    </source>
</reference>
<dbReference type="AlphaFoldDB" id="G5H900"/>
<protein>
    <submittedName>
        <fullName evidence="1">Uncharacterized protein</fullName>
    </submittedName>
</protein>
<organism evidence="1 2">
    <name type="scientific">Alistipes indistinctus YIT 12060</name>
    <dbReference type="NCBI Taxonomy" id="742725"/>
    <lineage>
        <taxon>Bacteria</taxon>
        <taxon>Pseudomonadati</taxon>
        <taxon>Bacteroidota</taxon>
        <taxon>Bacteroidia</taxon>
        <taxon>Bacteroidales</taxon>
        <taxon>Rikenellaceae</taxon>
        <taxon>Alistipes</taxon>
    </lineage>
</organism>
<dbReference type="EMBL" id="ADLD01000013">
    <property type="protein sequence ID" value="EHB92037.1"/>
    <property type="molecule type" value="Genomic_DNA"/>
</dbReference>
<evidence type="ECO:0000313" key="1">
    <source>
        <dbReference type="EMBL" id="EHB92037.1"/>
    </source>
</evidence>
<dbReference type="Proteomes" id="UP000006008">
    <property type="component" value="Unassembled WGS sequence"/>
</dbReference>
<keyword evidence="2" id="KW-1185">Reference proteome</keyword>
<dbReference type="STRING" id="742725.HMPREF9450_02086"/>
<name>G5H900_9BACT</name>